<name>A0A172ZGA2_9BACL</name>
<dbReference type="RefSeq" id="WP_060534748.1">
    <property type="nucleotide sequence ID" value="NZ_CP013023.1"/>
</dbReference>
<reference evidence="4 5" key="2">
    <citation type="journal article" date="2016" name="Int. J. Syst. Evol. Microbiol.">
        <title>Paenibacillus bovis sp. nov., isolated from raw yak (Bos grunniens) milk.</title>
        <authorList>
            <person name="Gao C."/>
            <person name="Han J."/>
            <person name="Liu Z."/>
            <person name="Xu X."/>
            <person name="Hang F."/>
            <person name="Wu Z."/>
        </authorList>
    </citation>
    <scope>NUCLEOTIDE SEQUENCE [LARGE SCALE GENOMIC DNA]</scope>
    <source>
        <strain evidence="4 5">BD3526</strain>
    </source>
</reference>
<evidence type="ECO:0000313" key="5">
    <source>
        <dbReference type="Proteomes" id="UP000078148"/>
    </source>
</evidence>
<dbReference type="KEGG" id="pbv:AR543_12110"/>
<dbReference type="GO" id="GO:0008270">
    <property type="term" value="F:zinc ion binding"/>
    <property type="evidence" value="ECO:0007669"/>
    <property type="project" value="UniProtKB-KW"/>
</dbReference>
<sequence>MQPFPIRFRQFIAECTEDYLIRYTNKGLYNRALKDMDKGITADYTWTEQERVQCTLSDGTICTLADTIEQSVCSCPSDKICRHILLAILYEQHYSILGTQQEDSEQTAEQEQKLSPEHSNHSEQPEQGFEWMMDIPLSVLLHSYTTAQIAEVDFRLSIKEKIHVTQDTLLTVRMELQQIEVSFTRDPDLTKALCNVRDNRVSLYKLEAILRYRALHGLEEQQLLEESSYPAPTSSSAVAECRKLLTDISQIGLARLPQTVMARLEALAITARSEELPNLERALRSIRGELELFFARHVRFNMNKLMNRLTETYLMLEAWEQDLTASQRAQLVGSFRSRYYERAQLQLYALGAEPWETRSGYRGITYYLYCPDDEEMYTYTDARPIYYESNTFHYDAQYNGRSPWRASLSMKQLAAGQWNFRNIKINRDRRISSAEGTRIERLDRVPVEQINFGHYQVEDPECIQQHTGVALFGYKKPRILLLTLDSIQHTVFDPSLQHLLIHATLQGGSLVTLVIPYHQEWKQTIRKLEKTAPEQMSSKMKVLVRADGQHLYPISFLKDTSIQHLKLDE</sequence>
<dbReference type="STRING" id="1616788.AR543_12110"/>
<organism evidence="4 5">
    <name type="scientific">Paenibacillus bovis</name>
    <dbReference type="NCBI Taxonomy" id="1616788"/>
    <lineage>
        <taxon>Bacteria</taxon>
        <taxon>Bacillati</taxon>
        <taxon>Bacillota</taxon>
        <taxon>Bacilli</taxon>
        <taxon>Bacillales</taxon>
        <taxon>Paenibacillaceae</taxon>
        <taxon>Paenibacillus</taxon>
    </lineage>
</organism>
<dbReference type="OrthoDB" id="341498at2"/>
<dbReference type="InterPro" id="IPR007527">
    <property type="entry name" value="Znf_SWIM"/>
</dbReference>
<keyword evidence="1" id="KW-0862">Zinc</keyword>
<accession>A0A172ZGA2</accession>
<protein>
    <recommendedName>
        <fullName evidence="3">SWIM-type domain-containing protein</fullName>
    </recommendedName>
</protein>
<keyword evidence="1" id="KW-0863">Zinc-finger</keyword>
<dbReference type="EMBL" id="CP013023">
    <property type="protein sequence ID" value="ANF96681.1"/>
    <property type="molecule type" value="Genomic_DNA"/>
</dbReference>
<feature type="compositionally biased region" description="Basic and acidic residues" evidence="2">
    <location>
        <begin position="110"/>
        <end position="124"/>
    </location>
</feature>
<dbReference type="AlphaFoldDB" id="A0A172ZGA2"/>
<reference evidence="5" key="1">
    <citation type="submission" date="2015-10" db="EMBL/GenBank/DDBJ databases">
        <title>Genome of Paenibacillus bovis sp. nov.</title>
        <authorList>
            <person name="Wu Z."/>
            <person name="Gao C."/>
            <person name="Liu Z."/>
            <person name="Zheng H."/>
        </authorList>
    </citation>
    <scope>NUCLEOTIDE SEQUENCE [LARGE SCALE GENOMIC DNA]</scope>
    <source>
        <strain evidence="5">BD3526</strain>
    </source>
</reference>
<keyword evidence="1" id="KW-0479">Metal-binding</keyword>
<evidence type="ECO:0000313" key="4">
    <source>
        <dbReference type="EMBL" id="ANF96681.1"/>
    </source>
</evidence>
<keyword evidence="5" id="KW-1185">Reference proteome</keyword>
<evidence type="ECO:0000256" key="2">
    <source>
        <dbReference type="SAM" id="MobiDB-lite"/>
    </source>
</evidence>
<gene>
    <name evidence="4" type="ORF">AR543_12110</name>
</gene>
<evidence type="ECO:0000259" key="3">
    <source>
        <dbReference type="PROSITE" id="PS50966"/>
    </source>
</evidence>
<dbReference type="PROSITE" id="PS50966">
    <property type="entry name" value="ZF_SWIM"/>
    <property type="match status" value="1"/>
</dbReference>
<feature type="region of interest" description="Disordered" evidence="2">
    <location>
        <begin position="100"/>
        <end position="126"/>
    </location>
</feature>
<dbReference type="Proteomes" id="UP000078148">
    <property type="component" value="Chromosome"/>
</dbReference>
<feature type="domain" description="SWIM-type" evidence="3">
    <location>
        <begin position="50"/>
        <end position="92"/>
    </location>
</feature>
<evidence type="ECO:0000256" key="1">
    <source>
        <dbReference type="PROSITE-ProRule" id="PRU00325"/>
    </source>
</evidence>
<proteinExistence type="predicted"/>